<dbReference type="InterPro" id="IPR029058">
    <property type="entry name" value="AB_hydrolase_fold"/>
</dbReference>
<feature type="compositionally biased region" description="Low complexity" evidence="3">
    <location>
        <begin position="673"/>
        <end position="690"/>
    </location>
</feature>
<comment type="caution">
    <text evidence="6">The sequence shown here is derived from an EMBL/GenBank/DDBJ whole genome shotgun (WGS) entry which is preliminary data.</text>
</comment>
<keyword evidence="4" id="KW-0812">Transmembrane</keyword>
<feature type="compositionally biased region" description="Low complexity" evidence="3">
    <location>
        <begin position="478"/>
        <end position="490"/>
    </location>
</feature>
<feature type="compositionally biased region" description="Polar residues" evidence="3">
    <location>
        <begin position="626"/>
        <end position="637"/>
    </location>
</feature>
<feature type="region of interest" description="Disordered" evidence="3">
    <location>
        <begin position="971"/>
        <end position="992"/>
    </location>
</feature>
<proteinExistence type="inferred from homology"/>
<feature type="region of interest" description="Disordered" evidence="3">
    <location>
        <begin position="286"/>
        <end position="320"/>
    </location>
</feature>
<dbReference type="SUPFAM" id="SSF53474">
    <property type="entry name" value="alpha/beta-Hydrolases"/>
    <property type="match status" value="1"/>
</dbReference>
<evidence type="ECO:0000256" key="4">
    <source>
        <dbReference type="SAM" id="Phobius"/>
    </source>
</evidence>
<feature type="transmembrane region" description="Helical" evidence="4">
    <location>
        <begin position="559"/>
        <end position="583"/>
    </location>
</feature>
<name>A0ABP1QL07_9HEXA</name>
<dbReference type="Gene3D" id="3.40.50.1820">
    <property type="entry name" value="alpha/beta hydrolase"/>
    <property type="match status" value="2"/>
</dbReference>
<evidence type="ECO:0000256" key="2">
    <source>
        <dbReference type="ARBA" id="ARBA00023180"/>
    </source>
</evidence>
<evidence type="ECO:0000256" key="1">
    <source>
        <dbReference type="ARBA" id="ARBA00005964"/>
    </source>
</evidence>
<keyword evidence="4" id="KW-0472">Membrane</keyword>
<organism evidence="6 7">
    <name type="scientific">Orchesella dallaii</name>
    <dbReference type="NCBI Taxonomy" id="48710"/>
    <lineage>
        <taxon>Eukaryota</taxon>
        <taxon>Metazoa</taxon>
        <taxon>Ecdysozoa</taxon>
        <taxon>Arthropoda</taxon>
        <taxon>Hexapoda</taxon>
        <taxon>Collembola</taxon>
        <taxon>Entomobryomorpha</taxon>
        <taxon>Entomobryoidea</taxon>
        <taxon>Orchesellidae</taxon>
        <taxon>Orchesellinae</taxon>
        <taxon>Orchesella</taxon>
    </lineage>
</organism>
<evidence type="ECO:0000313" key="6">
    <source>
        <dbReference type="EMBL" id="CAL8107071.1"/>
    </source>
</evidence>
<evidence type="ECO:0000259" key="5">
    <source>
        <dbReference type="Pfam" id="PF00135"/>
    </source>
</evidence>
<protein>
    <recommendedName>
        <fullName evidence="5">Carboxylesterase type B domain-containing protein</fullName>
    </recommendedName>
</protein>
<evidence type="ECO:0000256" key="3">
    <source>
        <dbReference type="SAM" id="MobiDB-lite"/>
    </source>
</evidence>
<accession>A0ABP1QL07</accession>
<dbReference type="InterPro" id="IPR051093">
    <property type="entry name" value="Neuroligin/BSAL"/>
</dbReference>
<dbReference type="Proteomes" id="UP001642540">
    <property type="component" value="Unassembled WGS sequence"/>
</dbReference>
<dbReference type="InterPro" id="IPR002018">
    <property type="entry name" value="CarbesteraseB"/>
</dbReference>
<feature type="compositionally biased region" description="Low complexity" evidence="3">
    <location>
        <begin position="652"/>
        <end position="665"/>
    </location>
</feature>
<feature type="region of interest" description="Disordered" evidence="3">
    <location>
        <begin position="478"/>
        <end position="532"/>
    </location>
</feature>
<feature type="compositionally biased region" description="Low complexity" evidence="3">
    <location>
        <begin position="294"/>
        <end position="307"/>
    </location>
</feature>
<dbReference type="EMBL" id="CAXLJM020000038">
    <property type="protein sequence ID" value="CAL8107071.1"/>
    <property type="molecule type" value="Genomic_DNA"/>
</dbReference>
<evidence type="ECO:0000313" key="7">
    <source>
        <dbReference type="Proteomes" id="UP001642540"/>
    </source>
</evidence>
<keyword evidence="4" id="KW-1133">Transmembrane helix</keyword>
<reference evidence="6 7" key="1">
    <citation type="submission" date="2024-08" db="EMBL/GenBank/DDBJ databases">
        <authorList>
            <person name="Cucini C."/>
            <person name="Frati F."/>
        </authorList>
    </citation>
    <scope>NUCLEOTIDE SEQUENCE [LARGE SCALE GENOMIC DNA]</scope>
</reference>
<comment type="similarity">
    <text evidence="1">Belongs to the type-B carboxylesterase/lipase family.</text>
</comment>
<dbReference type="PANTHER" id="PTHR43903">
    <property type="entry name" value="NEUROLIGIN"/>
    <property type="match status" value="1"/>
</dbReference>
<keyword evidence="7" id="KW-1185">Reference proteome</keyword>
<feature type="region of interest" description="Disordered" evidence="3">
    <location>
        <begin position="652"/>
        <end position="690"/>
    </location>
</feature>
<gene>
    <name evidence="6" type="ORF">ODALV1_LOCUS12564</name>
</gene>
<dbReference type="Pfam" id="PF00135">
    <property type="entry name" value="COesterase"/>
    <property type="match status" value="1"/>
</dbReference>
<feature type="domain" description="Carboxylesterase type B" evidence="5">
    <location>
        <begin position="3"/>
        <end position="194"/>
    </location>
</feature>
<feature type="region of interest" description="Disordered" evidence="3">
    <location>
        <begin position="592"/>
        <end position="637"/>
    </location>
</feature>
<sequence>MEPSSTMLQCLRELPLRYFLESELWNLFGPSGDGIVVQHSLPSESVIMNRISHYPMIFGVVRAEFLPWLNNHDATYGLESERRRELLRQFIRKHYSFHRNEILAGAIHEYTDWEKPAQHPLNVRDETIDALADAQVVAPLTKVGDLHAASSRTKAYFYIFDYQSKNSEYQQRVGCVHGEDLLYVFGVPLYFYENEFTSTAASHVDDDQQNGLTKPGDIIMAGKTAGEFARKEKWRKRNERSGGLGFFGGNYTWYEVQLSATVIQLWANFIRTGNPNGDLKSQVKVAHGMGTGSSGTSTYQQQQPKGRPQGKSRKVKDESEVKEEELLQLVTGTGVTYSDNRLRLSRDNLMALPTPFEEQHQRQLLQQHHHHYHQPKPILVEWPEYDSLDKKYLILDLRPKIRNHYRAHKLSFWLHLVPDYQKNNEGTGAVSIHHDISVYSMMPPQNLSKLSVIQPTIFASGLHDTAAGLGKTRYNSSGAIDSGDSSASGSKRTGELVSGGSRKSRPGNSNKGVGAAASAPAGDFEERQKQQDSAILHVSSSNNMDPLESTFGFHTYSTALSVTIAIGCSLLILNILIFATFYYEREKRRQEHHRQKQLEQEEFNDEQAPHHRRHQQQQQHHHDQNESPQGQFFRKQSTSSIEERFKIPLTTSSMSCGGAGSASASLKRRRENNSAGGSAASCAISSGANGSVVHPDSTTTVFCEHYVNEESDMNLFNDLYTSPYLVEEHEDEEDDDVQLPPLPLPELGMEVAGIGPGGATSSALPDHSISDMSYGKYGAKKHFSKTSLAIERGFIPISPARGTPTNGNSSYTVSSLRNSESIRQKRKAFAIASNSSGGLNEFSMSDVMAEPVTNVPNFSPQSTTATITTRSELFEIERIPTAEELIEANVSNAAQTAGGDTTSSQPVSLVPPPVIPDFVGHHQESTITGAGRFFQNEQETGIRGTMVSQPSCQLSQQRVHLLRTQQPLTTMTTAHQHQTGSGKDYSSTDDGQSVLSVRIDSPQAFQ</sequence>
<keyword evidence="2" id="KW-0325">Glycoprotein</keyword>